<dbReference type="AlphaFoldDB" id="A0A382RXE7"/>
<sequence length="75" mass="8886">DAQPENFDASSGIVGLFNDCKAHHVSARSAEITKTFPQKSRQQPSLRYLRRRVDFMRLRKEFIFMAKNTEWLKER</sequence>
<dbReference type="EMBL" id="UINC01124890">
    <property type="protein sequence ID" value="SVD02336.1"/>
    <property type="molecule type" value="Genomic_DNA"/>
</dbReference>
<proteinExistence type="predicted"/>
<name>A0A382RXE7_9ZZZZ</name>
<gene>
    <name evidence="1" type="ORF">METZ01_LOCUS355190</name>
</gene>
<reference evidence="1" key="1">
    <citation type="submission" date="2018-05" db="EMBL/GenBank/DDBJ databases">
        <authorList>
            <person name="Lanie J.A."/>
            <person name="Ng W.-L."/>
            <person name="Kazmierczak K.M."/>
            <person name="Andrzejewski T.M."/>
            <person name="Davidsen T.M."/>
            <person name="Wayne K.J."/>
            <person name="Tettelin H."/>
            <person name="Glass J.I."/>
            <person name="Rusch D."/>
            <person name="Podicherti R."/>
            <person name="Tsui H.-C.T."/>
            <person name="Winkler M.E."/>
        </authorList>
    </citation>
    <scope>NUCLEOTIDE SEQUENCE</scope>
</reference>
<feature type="non-terminal residue" evidence="1">
    <location>
        <position position="1"/>
    </location>
</feature>
<organism evidence="1">
    <name type="scientific">marine metagenome</name>
    <dbReference type="NCBI Taxonomy" id="408172"/>
    <lineage>
        <taxon>unclassified sequences</taxon>
        <taxon>metagenomes</taxon>
        <taxon>ecological metagenomes</taxon>
    </lineage>
</organism>
<accession>A0A382RXE7</accession>
<evidence type="ECO:0000313" key="1">
    <source>
        <dbReference type="EMBL" id="SVD02336.1"/>
    </source>
</evidence>
<protein>
    <submittedName>
        <fullName evidence="1">Uncharacterized protein</fullName>
    </submittedName>
</protein>